<accession>A0A2P8F8V1</accession>
<dbReference type="RefSeq" id="WP_106609472.1">
    <property type="nucleotide sequence ID" value="NZ_PYGJ01000012.1"/>
</dbReference>
<dbReference type="InterPro" id="IPR007410">
    <property type="entry name" value="LpqE-like"/>
</dbReference>
<feature type="signal peptide" evidence="1">
    <location>
        <begin position="1"/>
        <end position="22"/>
    </location>
</feature>
<dbReference type="Gene3D" id="2.60.40.1890">
    <property type="entry name" value="PCu(A)C copper chaperone"/>
    <property type="match status" value="1"/>
</dbReference>
<dbReference type="InterPro" id="IPR036182">
    <property type="entry name" value="PCuAC_sf"/>
</dbReference>
<dbReference type="PANTHER" id="PTHR36302">
    <property type="entry name" value="BLR7088 PROTEIN"/>
    <property type="match status" value="1"/>
</dbReference>
<organism evidence="2 3">
    <name type="scientific">Shimia abyssi</name>
    <dbReference type="NCBI Taxonomy" id="1662395"/>
    <lineage>
        <taxon>Bacteria</taxon>
        <taxon>Pseudomonadati</taxon>
        <taxon>Pseudomonadota</taxon>
        <taxon>Alphaproteobacteria</taxon>
        <taxon>Rhodobacterales</taxon>
        <taxon>Roseobacteraceae</taxon>
    </lineage>
</organism>
<protein>
    <recommendedName>
        <fullName evidence="4">Copper(I)-binding protein</fullName>
    </recommendedName>
</protein>
<proteinExistence type="predicted"/>
<evidence type="ECO:0008006" key="4">
    <source>
        <dbReference type="Google" id="ProtNLM"/>
    </source>
</evidence>
<feature type="chain" id="PRO_5015194403" description="Copper(I)-binding protein" evidence="1">
    <location>
        <begin position="23"/>
        <end position="157"/>
    </location>
</feature>
<keyword evidence="3" id="KW-1185">Reference proteome</keyword>
<dbReference type="Proteomes" id="UP000240418">
    <property type="component" value="Unassembled WGS sequence"/>
</dbReference>
<evidence type="ECO:0000313" key="3">
    <source>
        <dbReference type="Proteomes" id="UP000240418"/>
    </source>
</evidence>
<evidence type="ECO:0000313" key="2">
    <source>
        <dbReference type="EMBL" id="PSL18144.1"/>
    </source>
</evidence>
<evidence type="ECO:0000256" key="1">
    <source>
        <dbReference type="SAM" id="SignalP"/>
    </source>
</evidence>
<name>A0A2P8F8V1_9RHOB</name>
<sequence length="157" mass="16629">MSFKTFSLAIITATTLALPARADPVISVSDAYARVSSPVAKSGAAFLVIENTGDEADQLLGATSDIAKRVELHTHLSDADGNMQMRHVKEGFSIPAGGSHALERGGDHVMFMGLTNGLEHGDVVTVTLTFEKVGELTIEVPVDLERKAQHGGHKHGE</sequence>
<keyword evidence="1" id="KW-0732">Signal</keyword>
<dbReference type="PANTHER" id="PTHR36302:SF1">
    <property type="entry name" value="COPPER CHAPERONE PCU(A)C"/>
    <property type="match status" value="1"/>
</dbReference>
<dbReference type="OrthoDB" id="9796962at2"/>
<comment type="caution">
    <text evidence="2">The sequence shown here is derived from an EMBL/GenBank/DDBJ whole genome shotgun (WGS) entry which is preliminary data.</text>
</comment>
<reference evidence="2 3" key="1">
    <citation type="submission" date="2018-03" db="EMBL/GenBank/DDBJ databases">
        <title>Genomic Encyclopedia of Archaeal and Bacterial Type Strains, Phase II (KMG-II): from individual species to whole genera.</title>
        <authorList>
            <person name="Goeker M."/>
        </authorList>
    </citation>
    <scope>NUCLEOTIDE SEQUENCE [LARGE SCALE GENOMIC DNA]</scope>
    <source>
        <strain evidence="2 3">DSM 100673</strain>
    </source>
</reference>
<gene>
    <name evidence="2" type="ORF">CLV88_11268</name>
</gene>
<dbReference type="InterPro" id="IPR058248">
    <property type="entry name" value="Lxx211020-like"/>
</dbReference>
<dbReference type="Pfam" id="PF04314">
    <property type="entry name" value="PCuAC"/>
    <property type="match status" value="1"/>
</dbReference>
<dbReference type="AlphaFoldDB" id="A0A2P8F8V1"/>
<dbReference type="EMBL" id="PYGJ01000012">
    <property type="protein sequence ID" value="PSL18144.1"/>
    <property type="molecule type" value="Genomic_DNA"/>
</dbReference>
<dbReference type="SUPFAM" id="SSF110087">
    <property type="entry name" value="DR1885-like metal-binding protein"/>
    <property type="match status" value="1"/>
</dbReference>